<protein>
    <recommendedName>
        <fullName evidence="1">non-specific serine/threonine protein kinase</fullName>
        <ecNumber evidence="1">2.7.11.1</ecNumber>
    </recommendedName>
</protein>
<evidence type="ECO:0000256" key="8">
    <source>
        <dbReference type="SAM" id="MobiDB-lite"/>
    </source>
</evidence>
<dbReference type="InterPro" id="IPR017441">
    <property type="entry name" value="Protein_kinase_ATP_BS"/>
</dbReference>
<keyword evidence="9" id="KW-0472">Membrane</keyword>
<dbReference type="PROSITE" id="PS00108">
    <property type="entry name" value="PROTEIN_KINASE_ST"/>
    <property type="match status" value="1"/>
</dbReference>
<dbReference type="GO" id="GO:0004674">
    <property type="term" value="F:protein serine/threonine kinase activity"/>
    <property type="evidence" value="ECO:0007669"/>
    <property type="project" value="UniProtKB-KW"/>
</dbReference>
<keyword evidence="9" id="KW-1133">Transmembrane helix</keyword>
<evidence type="ECO:0000256" key="4">
    <source>
        <dbReference type="ARBA" id="ARBA00022741"/>
    </source>
</evidence>
<dbReference type="Gene3D" id="3.30.200.20">
    <property type="entry name" value="Phosphorylase Kinase, domain 1"/>
    <property type="match status" value="1"/>
</dbReference>
<keyword evidence="9" id="KW-0812">Transmembrane</keyword>
<keyword evidence="5 11" id="KW-0418">Kinase</keyword>
<dbReference type="EMBL" id="CP003410">
    <property type="protein sequence ID" value="AGM05703.1"/>
    <property type="molecule type" value="Genomic_DNA"/>
</dbReference>
<evidence type="ECO:0000256" key="9">
    <source>
        <dbReference type="SAM" id="Phobius"/>
    </source>
</evidence>
<reference evidence="11 12" key="1">
    <citation type="journal article" date="2013" name="BMC Genomics">
        <title>ContigScape: a Cytoscape plugin facilitating microbial genome gap closing.</title>
        <authorList>
            <person name="Tang B."/>
            <person name="Wang Q."/>
            <person name="Yang M."/>
            <person name="Xie F."/>
            <person name="Zhu Y."/>
            <person name="Zhuo Y."/>
            <person name="Wang S."/>
            <person name="Gao H."/>
            <person name="Ding X."/>
            <person name="Zhang L."/>
            <person name="Zhao G."/>
            <person name="Zheng H."/>
        </authorList>
    </citation>
    <scope>NUCLEOTIDE SEQUENCE [LARGE SCALE GENOMIC DNA]</scope>
    <source>
        <strain evidence="11 12">HCCB10007</strain>
    </source>
</reference>
<dbReference type="Gene3D" id="1.10.510.10">
    <property type="entry name" value="Transferase(Phosphotransferase) domain 1"/>
    <property type="match status" value="1"/>
</dbReference>
<keyword evidence="4 7" id="KW-0547">Nucleotide-binding</keyword>
<evidence type="ECO:0000313" key="12">
    <source>
        <dbReference type="Proteomes" id="UP000013968"/>
    </source>
</evidence>
<sequence length="471" mass="49828">MEEIRRLADRFDLIEPVGGGSMGTVWRARDENLERTVAVKELLLPHGAGEQKADEAKNRALREARIAARLVHPHAITVFGVIDEQDRPWIIMEYLPSTSLAEKLREGPMEVDDVIRLGIQLCSALAAAHRAGIVHRDIKPGNVLLGDDDTVKITDFGISRAMGDVQLTATGEISGTPAFLAPEVARGEDATSASDVFSLGATLYTALEGGTPYGTAENPIALLYRASSGEITPPTRSGILTPLLNRLLDVRPDSRPTMSETERELRALAAGEPTTLVAEEPPPKARKGMLIGVLAVFLVLAAAAAAAVVVVLNRDDDAPMGQAPPPASQSQSAAPTTSEPAAPPPSPSSVPPSTPPPSSSSSSSSSAAPPPAQTPGQALSAYYALIPGNLQAGFATLSDNFKQTRNQSFERYSNYWRQFSAVTVSNVTESGNTVTATLTYVRASGGTTTGRETFVLVQKDGRYLIDSQRAG</sequence>
<feature type="compositionally biased region" description="Pro residues" evidence="8">
    <location>
        <begin position="341"/>
        <end position="358"/>
    </location>
</feature>
<dbReference type="CDD" id="cd14014">
    <property type="entry name" value="STKc_PknB_like"/>
    <property type="match status" value="1"/>
</dbReference>
<accession>R4T4V6</accession>
<dbReference type="PANTHER" id="PTHR43289">
    <property type="entry name" value="MITOGEN-ACTIVATED PROTEIN KINASE KINASE KINASE 20-RELATED"/>
    <property type="match status" value="1"/>
</dbReference>
<dbReference type="SUPFAM" id="SSF56112">
    <property type="entry name" value="Protein kinase-like (PK-like)"/>
    <property type="match status" value="1"/>
</dbReference>
<feature type="region of interest" description="Disordered" evidence="8">
    <location>
        <begin position="319"/>
        <end position="375"/>
    </location>
</feature>
<keyword evidence="6 7" id="KW-0067">ATP-binding</keyword>
<evidence type="ECO:0000256" key="1">
    <source>
        <dbReference type="ARBA" id="ARBA00012513"/>
    </source>
</evidence>
<feature type="binding site" evidence="7">
    <location>
        <position position="40"/>
    </location>
    <ligand>
        <name>ATP</name>
        <dbReference type="ChEBI" id="CHEBI:30616"/>
    </ligand>
</feature>
<feature type="domain" description="Protein kinase" evidence="10">
    <location>
        <begin position="11"/>
        <end position="268"/>
    </location>
</feature>
<evidence type="ECO:0000256" key="3">
    <source>
        <dbReference type="ARBA" id="ARBA00022679"/>
    </source>
</evidence>
<dbReference type="InterPro" id="IPR000719">
    <property type="entry name" value="Prot_kinase_dom"/>
</dbReference>
<evidence type="ECO:0000256" key="5">
    <source>
        <dbReference type="ARBA" id="ARBA00022777"/>
    </source>
</evidence>
<keyword evidence="3" id="KW-0808">Transferase</keyword>
<dbReference type="Pfam" id="PF00069">
    <property type="entry name" value="Pkinase"/>
    <property type="match status" value="1"/>
</dbReference>
<feature type="transmembrane region" description="Helical" evidence="9">
    <location>
        <begin position="290"/>
        <end position="312"/>
    </location>
</feature>
<keyword evidence="2 11" id="KW-0723">Serine/threonine-protein kinase</keyword>
<dbReference type="SMART" id="SM00220">
    <property type="entry name" value="S_TKc"/>
    <property type="match status" value="1"/>
</dbReference>
<dbReference type="Proteomes" id="UP000013968">
    <property type="component" value="Chromosome"/>
</dbReference>
<evidence type="ECO:0000256" key="6">
    <source>
        <dbReference type="ARBA" id="ARBA00022840"/>
    </source>
</evidence>
<dbReference type="AlphaFoldDB" id="R4T4V6"/>
<dbReference type="HOGENOM" id="CLU_000288_63_44_11"/>
<evidence type="ECO:0000259" key="10">
    <source>
        <dbReference type="PROSITE" id="PS50011"/>
    </source>
</evidence>
<dbReference type="PATRIC" id="fig|1156913.3.peg.3195"/>
<gene>
    <name evidence="11" type="ORF">AORI_3118</name>
</gene>
<dbReference type="PROSITE" id="PS00107">
    <property type="entry name" value="PROTEIN_KINASE_ATP"/>
    <property type="match status" value="1"/>
</dbReference>
<dbReference type="KEGG" id="aoi:AORI_3118"/>
<dbReference type="GO" id="GO:0005524">
    <property type="term" value="F:ATP binding"/>
    <property type="evidence" value="ECO:0007669"/>
    <property type="project" value="UniProtKB-UniRule"/>
</dbReference>
<dbReference type="PANTHER" id="PTHR43289:SF6">
    <property type="entry name" value="SERINE_THREONINE-PROTEIN KINASE NEKL-3"/>
    <property type="match status" value="1"/>
</dbReference>
<evidence type="ECO:0000313" key="11">
    <source>
        <dbReference type="EMBL" id="AGM05703.1"/>
    </source>
</evidence>
<feature type="compositionally biased region" description="Low complexity" evidence="8">
    <location>
        <begin position="328"/>
        <end position="340"/>
    </location>
</feature>
<dbReference type="RefSeq" id="WP_016333470.1">
    <property type="nucleotide sequence ID" value="NC_021252.1"/>
</dbReference>
<keyword evidence="12" id="KW-1185">Reference proteome</keyword>
<name>R4T4V6_9PSEU</name>
<dbReference type="PROSITE" id="PS50011">
    <property type="entry name" value="PROTEIN_KINASE_DOM"/>
    <property type="match status" value="1"/>
</dbReference>
<evidence type="ECO:0000256" key="7">
    <source>
        <dbReference type="PROSITE-ProRule" id="PRU10141"/>
    </source>
</evidence>
<dbReference type="InterPro" id="IPR008271">
    <property type="entry name" value="Ser/Thr_kinase_AS"/>
</dbReference>
<proteinExistence type="predicted"/>
<dbReference type="EC" id="2.7.11.1" evidence="1"/>
<evidence type="ECO:0000256" key="2">
    <source>
        <dbReference type="ARBA" id="ARBA00022527"/>
    </source>
</evidence>
<organism evidence="11 12">
    <name type="scientific">Amycolatopsis keratiniphila</name>
    <dbReference type="NCBI Taxonomy" id="129921"/>
    <lineage>
        <taxon>Bacteria</taxon>
        <taxon>Bacillati</taxon>
        <taxon>Actinomycetota</taxon>
        <taxon>Actinomycetes</taxon>
        <taxon>Pseudonocardiales</taxon>
        <taxon>Pseudonocardiaceae</taxon>
        <taxon>Amycolatopsis</taxon>
        <taxon>Amycolatopsis japonica group</taxon>
    </lineage>
</organism>
<dbReference type="InterPro" id="IPR011009">
    <property type="entry name" value="Kinase-like_dom_sf"/>
</dbReference>